<dbReference type="SMART" id="SM00054">
    <property type="entry name" value="EFh"/>
    <property type="match status" value="2"/>
</dbReference>
<dbReference type="STRING" id="407821.A0A087T1Z4"/>
<dbReference type="InterPro" id="IPR051433">
    <property type="entry name" value="CIBP"/>
</dbReference>
<dbReference type="Pfam" id="PF13499">
    <property type="entry name" value="EF-hand_7"/>
    <property type="match status" value="1"/>
</dbReference>
<feature type="domain" description="EF-hand" evidence="5">
    <location>
        <begin position="87"/>
        <end position="122"/>
    </location>
</feature>
<name>A0A087T1Z4_STEMI</name>
<evidence type="ECO:0000313" key="6">
    <source>
        <dbReference type="EMBL" id="KFM59133.1"/>
    </source>
</evidence>
<proteinExistence type="predicted"/>
<dbReference type="AlphaFoldDB" id="A0A087T1Z4"/>
<feature type="domain" description="EF-hand" evidence="5">
    <location>
        <begin position="46"/>
        <end position="81"/>
    </location>
</feature>
<keyword evidence="4" id="KW-0460">Magnesium</keyword>
<dbReference type="SUPFAM" id="SSF47473">
    <property type="entry name" value="EF-hand"/>
    <property type="match status" value="1"/>
</dbReference>
<keyword evidence="1" id="KW-0479">Metal-binding</keyword>
<evidence type="ECO:0000259" key="5">
    <source>
        <dbReference type="PROSITE" id="PS50222"/>
    </source>
</evidence>
<keyword evidence="6" id="KW-0401">Integrin</keyword>
<dbReference type="Proteomes" id="UP000054359">
    <property type="component" value="Unassembled WGS sequence"/>
</dbReference>
<protein>
    <submittedName>
        <fullName evidence="6">Calcium and integrin-binding protein 1</fullName>
    </submittedName>
</protein>
<dbReference type="PROSITE" id="PS00018">
    <property type="entry name" value="EF_HAND_1"/>
    <property type="match status" value="1"/>
</dbReference>
<dbReference type="PANTHER" id="PTHR45791:SF1">
    <property type="entry name" value="CALCIUM AND INTEGRIN BINDING FAMILY MEMBER 1"/>
    <property type="match status" value="1"/>
</dbReference>
<dbReference type="PANTHER" id="PTHR45791">
    <property type="entry name" value="CALCIUM AND INTEGRIN BINDING FAMILY MEMBER 2"/>
    <property type="match status" value="1"/>
</dbReference>
<keyword evidence="3" id="KW-0106">Calcium</keyword>
<dbReference type="CDD" id="cd00051">
    <property type="entry name" value="EFh"/>
    <property type="match status" value="1"/>
</dbReference>
<dbReference type="GO" id="GO:0000287">
    <property type="term" value="F:magnesium ion binding"/>
    <property type="evidence" value="ECO:0007669"/>
    <property type="project" value="TreeGrafter"/>
</dbReference>
<dbReference type="EMBL" id="KK113026">
    <property type="protein sequence ID" value="KFM59133.1"/>
    <property type="molecule type" value="Genomic_DNA"/>
</dbReference>
<dbReference type="InterPro" id="IPR002048">
    <property type="entry name" value="EF_hand_dom"/>
</dbReference>
<evidence type="ECO:0000256" key="2">
    <source>
        <dbReference type="ARBA" id="ARBA00022737"/>
    </source>
</evidence>
<reference evidence="6 7" key="1">
    <citation type="submission" date="2013-11" db="EMBL/GenBank/DDBJ databases">
        <title>Genome sequencing of Stegodyphus mimosarum.</title>
        <authorList>
            <person name="Bechsgaard J."/>
        </authorList>
    </citation>
    <scope>NUCLEOTIDE SEQUENCE [LARGE SCALE GENOMIC DNA]</scope>
</reference>
<evidence type="ECO:0000256" key="1">
    <source>
        <dbReference type="ARBA" id="ARBA00022723"/>
    </source>
</evidence>
<dbReference type="GO" id="GO:0007229">
    <property type="term" value="P:integrin-mediated signaling pathway"/>
    <property type="evidence" value="ECO:0007669"/>
    <property type="project" value="UniProtKB-KW"/>
</dbReference>
<keyword evidence="7" id="KW-1185">Reference proteome</keyword>
<dbReference type="InterPro" id="IPR011992">
    <property type="entry name" value="EF-hand-dom_pair"/>
</dbReference>
<dbReference type="FunFam" id="1.10.238.10:FF:000035">
    <property type="entry name" value="Calcium and integrin-binding family member 2"/>
    <property type="match status" value="1"/>
</dbReference>
<sequence>MIEDHMPELWASPFKDRLRRIFCSRMFLMSFEDFLQMMSIFSDSCPKTIKAEYAFRIYDFDEDGLISDEDIKELLKRLSGDKLRHQEIDQLYQQLLDEGDRDEDGCFNLAEFKDMIENSEDFMCTFRMPMP</sequence>
<dbReference type="InterPro" id="IPR018247">
    <property type="entry name" value="EF_Hand_1_Ca_BS"/>
</dbReference>
<dbReference type="Gene3D" id="1.10.238.10">
    <property type="entry name" value="EF-hand"/>
    <property type="match status" value="2"/>
</dbReference>
<evidence type="ECO:0000256" key="4">
    <source>
        <dbReference type="ARBA" id="ARBA00022842"/>
    </source>
</evidence>
<dbReference type="OMA" id="CEEAPID"/>
<dbReference type="GO" id="GO:0005509">
    <property type="term" value="F:calcium ion binding"/>
    <property type="evidence" value="ECO:0007669"/>
    <property type="project" value="InterPro"/>
</dbReference>
<gene>
    <name evidence="6" type="ORF">X975_26767</name>
</gene>
<dbReference type="OrthoDB" id="114727at2759"/>
<keyword evidence="2" id="KW-0677">Repeat</keyword>
<accession>A0A087T1Z4</accession>
<evidence type="ECO:0000313" key="7">
    <source>
        <dbReference type="Proteomes" id="UP000054359"/>
    </source>
</evidence>
<feature type="non-terminal residue" evidence="6">
    <location>
        <position position="131"/>
    </location>
</feature>
<organism evidence="6 7">
    <name type="scientific">Stegodyphus mimosarum</name>
    <name type="common">African social velvet spider</name>
    <dbReference type="NCBI Taxonomy" id="407821"/>
    <lineage>
        <taxon>Eukaryota</taxon>
        <taxon>Metazoa</taxon>
        <taxon>Ecdysozoa</taxon>
        <taxon>Arthropoda</taxon>
        <taxon>Chelicerata</taxon>
        <taxon>Arachnida</taxon>
        <taxon>Araneae</taxon>
        <taxon>Araneomorphae</taxon>
        <taxon>Entelegynae</taxon>
        <taxon>Eresoidea</taxon>
        <taxon>Eresidae</taxon>
        <taxon>Stegodyphus</taxon>
    </lineage>
</organism>
<dbReference type="PROSITE" id="PS50222">
    <property type="entry name" value="EF_HAND_2"/>
    <property type="match status" value="2"/>
</dbReference>
<evidence type="ECO:0000256" key="3">
    <source>
        <dbReference type="ARBA" id="ARBA00022837"/>
    </source>
</evidence>